<evidence type="ECO:0000256" key="1">
    <source>
        <dbReference type="SAM" id="SignalP"/>
    </source>
</evidence>
<keyword evidence="1" id="KW-0732">Signal</keyword>
<dbReference type="Gene3D" id="1.20.144.10">
    <property type="entry name" value="Phosphatidic acid phosphatase type 2/haloperoxidase"/>
    <property type="match status" value="1"/>
</dbReference>
<organism evidence="3 4">
    <name type="scientific">Flavobacterium suzhouense</name>
    <dbReference type="NCBI Taxonomy" id="1529638"/>
    <lineage>
        <taxon>Bacteria</taxon>
        <taxon>Pseudomonadati</taxon>
        <taxon>Bacteroidota</taxon>
        <taxon>Flavobacteriia</taxon>
        <taxon>Flavobacteriales</taxon>
        <taxon>Flavobacteriaceae</taxon>
        <taxon>Flavobacterium</taxon>
    </lineage>
</organism>
<dbReference type="CDD" id="cd03394">
    <property type="entry name" value="PAP2_like_5"/>
    <property type="match status" value="1"/>
</dbReference>
<dbReference type="EMBL" id="JBHUMD010000029">
    <property type="protein sequence ID" value="MFD2603422.1"/>
    <property type="molecule type" value="Genomic_DNA"/>
</dbReference>
<proteinExistence type="predicted"/>
<dbReference type="InterPro" id="IPR036938">
    <property type="entry name" value="PAP2/HPO_sf"/>
</dbReference>
<comment type="caution">
    <text evidence="3">The sequence shown here is derived from an EMBL/GenBank/DDBJ whole genome shotgun (WGS) entry which is preliminary data.</text>
</comment>
<dbReference type="Pfam" id="PF01569">
    <property type="entry name" value="PAP2"/>
    <property type="match status" value="1"/>
</dbReference>
<dbReference type="RefSeq" id="WP_379822210.1">
    <property type="nucleotide sequence ID" value="NZ_JBHUMD010000029.1"/>
</dbReference>
<sequence length="260" mass="28583">MLLKPLSCVLTFLAATMLMNAQVNENDFIQATKDTLATHPDTSKGEFGYKQLIIPGVLIGYGFAALNSKSLDNFDKDVREDLKHNTHTDIDQFTLYAPAAAVYALNAFGVKGKHNFKDRTIVYATAFLLSNLTVKTLKSTTDVTRPNGLVDNSFPSGHTTAAFLGAEFLWQEYKDVSVWYGVAGYTVATATGIMRLTNDRHWVSDIVAGAGIGILSTKAAYWLLDPINNLLFSSKEEKKTAMLLPFYNGNQAGGNFVMRF</sequence>
<feature type="chain" id="PRO_5045890915" evidence="1">
    <location>
        <begin position="22"/>
        <end position="260"/>
    </location>
</feature>
<gene>
    <name evidence="3" type="ORF">ACFSR3_15265</name>
</gene>
<dbReference type="SMART" id="SM00014">
    <property type="entry name" value="acidPPc"/>
    <property type="match status" value="1"/>
</dbReference>
<dbReference type="SUPFAM" id="SSF48317">
    <property type="entry name" value="Acid phosphatase/Vanadium-dependent haloperoxidase"/>
    <property type="match status" value="1"/>
</dbReference>
<name>A0ABW5NZI6_9FLAO</name>
<dbReference type="Proteomes" id="UP001597480">
    <property type="component" value="Unassembled WGS sequence"/>
</dbReference>
<evidence type="ECO:0000259" key="2">
    <source>
        <dbReference type="SMART" id="SM00014"/>
    </source>
</evidence>
<evidence type="ECO:0000313" key="3">
    <source>
        <dbReference type="EMBL" id="MFD2603422.1"/>
    </source>
</evidence>
<dbReference type="InterPro" id="IPR000326">
    <property type="entry name" value="PAP2/HPO"/>
</dbReference>
<evidence type="ECO:0000313" key="4">
    <source>
        <dbReference type="Proteomes" id="UP001597480"/>
    </source>
</evidence>
<keyword evidence="4" id="KW-1185">Reference proteome</keyword>
<reference evidence="4" key="1">
    <citation type="journal article" date="2019" name="Int. J. Syst. Evol. Microbiol.">
        <title>The Global Catalogue of Microorganisms (GCM) 10K type strain sequencing project: providing services to taxonomists for standard genome sequencing and annotation.</title>
        <authorList>
            <consortium name="The Broad Institute Genomics Platform"/>
            <consortium name="The Broad Institute Genome Sequencing Center for Infectious Disease"/>
            <person name="Wu L."/>
            <person name="Ma J."/>
        </authorList>
    </citation>
    <scope>NUCLEOTIDE SEQUENCE [LARGE SCALE GENOMIC DNA]</scope>
    <source>
        <strain evidence="4">KCTC 42107</strain>
    </source>
</reference>
<feature type="signal peptide" evidence="1">
    <location>
        <begin position="1"/>
        <end position="21"/>
    </location>
</feature>
<protein>
    <submittedName>
        <fullName evidence="3">Phosphatase PAP2 family protein</fullName>
    </submittedName>
</protein>
<feature type="domain" description="Phosphatidic acid phosphatase type 2/haloperoxidase" evidence="2">
    <location>
        <begin position="120"/>
        <end position="221"/>
    </location>
</feature>
<accession>A0ABW5NZI6</accession>